<sequence>MNWKTVLTAVFLVSLSSAASAVELSAYDYLKLSLQKLKEARLYAEKSLKAGGVEGFNYQLYIGYLDRTIENLEKALSRKEREYDEYYRLKVDSDLLLKDLGEKR</sequence>
<reference evidence="3" key="1">
    <citation type="submission" date="2011-01" db="EMBL/GenBank/DDBJ databases">
        <title>Complete sequence of plasmid of Thermovibrio ammonificans HB-1.</title>
        <authorList>
            <consortium name="US DOE Joint Genome Institute"/>
            <person name="Lucas S."/>
            <person name="Copeland A."/>
            <person name="Lapidus A."/>
            <person name="Cheng J.-F."/>
            <person name="Goodwin L."/>
            <person name="Pitluck S."/>
            <person name="Davenport K."/>
            <person name="Detter J.C."/>
            <person name="Han C."/>
            <person name="Tapia R."/>
            <person name="Land M."/>
            <person name="Hauser L."/>
            <person name="Kyrpides N."/>
            <person name="Ivanova N."/>
            <person name="Ovchinnikova G."/>
            <person name="Vetriani C."/>
            <person name="Woyke T."/>
        </authorList>
    </citation>
    <scope>NUCLEOTIDE SEQUENCE [LARGE SCALE GENOMIC DNA]</scope>
    <source>
        <strain evidence="3">HB-1</strain>
        <plasmid evidence="3">pTHEAM01</plasmid>
    </source>
</reference>
<geneLocation type="plasmid" evidence="3 4">
    <name>pTHEAM01</name>
</geneLocation>
<keyword evidence="1" id="KW-0175">Coiled coil</keyword>
<dbReference type="HOGENOM" id="CLU_2248816_0_0_0"/>
<feature type="signal peptide" evidence="2">
    <location>
        <begin position="1"/>
        <end position="21"/>
    </location>
</feature>
<dbReference type="AlphaFoldDB" id="E8T6S1"/>
<feature type="chain" id="PRO_5003231269" evidence="2">
    <location>
        <begin position="22"/>
        <end position="104"/>
    </location>
</feature>
<evidence type="ECO:0000256" key="1">
    <source>
        <dbReference type="SAM" id="Coils"/>
    </source>
</evidence>
<accession>E8T6S1</accession>
<keyword evidence="4" id="KW-1185">Reference proteome</keyword>
<organism evidence="3 4">
    <name type="scientific">Thermovibrio ammonificans (strain DSM 15698 / JCM 12110 / HB-1)</name>
    <dbReference type="NCBI Taxonomy" id="648996"/>
    <lineage>
        <taxon>Bacteria</taxon>
        <taxon>Pseudomonadati</taxon>
        <taxon>Aquificota</taxon>
        <taxon>Aquificia</taxon>
        <taxon>Desulfurobacteriales</taxon>
        <taxon>Desulfurobacteriaceae</taxon>
        <taxon>Thermovibrio</taxon>
    </lineage>
</organism>
<dbReference type="EMBL" id="CP002445">
    <property type="protein sequence ID" value="ADU97744.1"/>
    <property type="molecule type" value="Genomic_DNA"/>
</dbReference>
<evidence type="ECO:0000256" key="2">
    <source>
        <dbReference type="SAM" id="SignalP"/>
    </source>
</evidence>
<dbReference type="KEGG" id="tam:Theam_1788"/>
<feature type="coiled-coil region" evidence="1">
    <location>
        <begin position="62"/>
        <end position="89"/>
    </location>
</feature>
<keyword evidence="2" id="KW-0732">Signal</keyword>
<dbReference type="RefSeq" id="WP_013524948.1">
    <property type="nucleotide sequence ID" value="NC_014917.1"/>
</dbReference>
<name>E8T6S1_THEA1</name>
<proteinExistence type="predicted"/>
<evidence type="ECO:0000313" key="3">
    <source>
        <dbReference type="EMBL" id="ADU97744.1"/>
    </source>
</evidence>
<dbReference type="Proteomes" id="UP000006362">
    <property type="component" value="Plasmid pTHEAM01"/>
</dbReference>
<evidence type="ECO:0000313" key="4">
    <source>
        <dbReference type="Proteomes" id="UP000006362"/>
    </source>
</evidence>
<protein>
    <submittedName>
        <fullName evidence="3">Uncharacterized protein</fullName>
    </submittedName>
</protein>
<keyword evidence="3" id="KW-0614">Plasmid</keyword>
<gene>
    <name evidence="3" type="ordered locus">Theam_1788</name>
</gene>